<dbReference type="GO" id="GO:0006298">
    <property type="term" value="P:mismatch repair"/>
    <property type="evidence" value="ECO:0007669"/>
    <property type="project" value="InterPro"/>
</dbReference>
<organism evidence="6 7">
    <name type="scientific">Psychroflexus halocasei</name>
    <dbReference type="NCBI Taxonomy" id="908615"/>
    <lineage>
        <taxon>Bacteria</taxon>
        <taxon>Pseudomonadati</taxon>
        <taxon>Bacteroidota</taxon>
        <taxon>Flavobacteriia</taxon>
        <taxon>Flavobacteriales</taxon>
        <taxon>Flavobacteriaceae</taxon>
        <taxon>Psychroflexus</taxon>
    </lineage>
</organism>
<protein>
    <submittedName>
        <fullName evidence="6">MutS domain V</fullName>
    </submittedName>
</protein>
<evidence type="ECO:0000256" key="4">
    <source>
        <dbReference type="SAM" id="Phobius"/>
    </source>
</evidence>
<dbReference type="AlphaFoldDB" id="A0A1H4D2P0"/>
<dbReference type="Proteomes" id="UP000198820">
    <property type="component" value="Unassembled WGS sequence"/>
</dbReference>
<accession>A0A1H4D2P0</accession>
<keyword evidence="4" id="KW-1133">Transmembrane helix</keyword>
<feature type="domain" description="DNA mismatch repair proteins mutS family" evidence="5">
    <location>
        <begin position="421"/>
        <end position="593"/>
    </location>
</feature>
<dbReference type="InterPro" id="IPR027417">
    <property type="entry name" value="P-loop_NTPase"/>
</dbReference>
<dbReference type="GO" id="GO:0005524">
    <property type="term" value="F:ATP binding"/>
    <property type="evidence" value="ECO:0007669"/>
    <property type="project" value="UniProtKB-KW"/>
</dbReference>
<dbReference type="SUPFAM" id="SSF52540">
    <property type="entry name" value="P-loop containing nucleoside triphosphate hydrolases"/>
    <property type="match status" value="1"/>
</dbReference>
<dbReference type="Gene3D" id="1.10.1420.10">
    <property type="match status" value="1"/>
</dbReference>
<keyword evidence="2" id="KW-0067">ATP-binding</keyword>
<keyword evidence="1" id="KW-0547">Nucleotide-binding</keyword>
<evidence type="ECO:0000256" key="1">
    <source>
        <dbReference type="ARBA" id="ARBA00022741"/>
    </source>
</evidence>
<dbReference type="PANTHER" id="PTHR11361">
    <property type="entry name" value="DNA MISMATCH REPAIR PROTEIN MUTS FAMILY MEMBER"/>
    <property type="match status" value="1"/>
</dbReference>
<dbReference type="InterPro" id="IPR017261">
    <property type="entry name" value="DNA_mismatch_repair_MutS/MSH"/>
</dbReference>
<dbReference type="InterPro" id="IPR045076">
    <property type="entry name" value="MutS"/>
</dbReference>
<dbReference type="Pfam" id="PF00488">
    <property type="entry name" value="MutS_V"/>
    <property type="match status" value="1"/>
</dbReference>
<dbReference type="Gene3D" id="3.40.50.300">
    <property type="entry name" value="P-loop containing nucleotide triphosphate hydrolases"/>
    <property type="match status" value="1"/>
</dbReference>
<dbReference type="GO" id="GO:0030983">
    <property type="term" value="F:mismatched DNA binding"/>
    <property type="evidence" value="ECO:0007669"/>
    <property type="project" value="InterPro"/>
</dbReference>
<gene>
    <name evidence="6" type="ORF">SAMN05421540_10993</name>
</gene>
<feature type="transmembrane region" description="Helical" evidence="4">
    <location>
        <begin position="58"/>
        <end position="75"/>
    </location>
</feature>
<feature type="transmembrane region" description="Helical" evidence="4">
    <location>
        <begin position="214"/>
        <end position="232"/>
    </location>
</feature>
<reference evidence="6 7" key="1">
    <citation type="submission" date="2016-10" db="EMBL/GenBank/DDBJ databases">
        <authorList>
            <person name="de Groot N.N."/>
        </authorList>
    </citation>
    <scope>NUCLEOTIDE SEQUENCE [LARGE SCALE GENOMIC DNA]</scope>
    <source>
        <strain evidence="6 7">DSM 23581</strain>
    </source>
</reference>
<dbReference type="SMART" id="SM00534">
    <property type="entry name" value="MUTSac"/>
    <property type="match status" value="1"/>
</dbReference>
<dbReference type="InterPro" id="IPR000432">
    <property type="entry name" value="DNA_mismatch_repair_MutS_C"/>
</dbReference>
<evidence type="ECO:0000256" key="3">
    <source>
        <dbReference type="ARBA" id="ARBA00023125"/>
    </source>
</evidence>
<keyword evidence="3" id="KW-0238">DNA-binding</keyword>
<keyword evidence="7" id="KW-1185">Reference proteome</keyword>
<feature type="transmembrane region" description="Helical" evidence="4">
    <location>
        <begin position="31"/>
        <end position="52"/>
    </location>
</feature>
<evidence type="ECO:0000259" key="5">
    <source>
        <dbReference type="SMART" id="SM00534"/>
    </source>
</evidence>
<evidence type="ECO:0000313" key="7">
    <source>
        <dbReference type="Proteomes" id="UP000198820"/>
    </source>
</evidence>
<dbReference type="PIRSF" id="PIRSF037677">
    <property type="entry name" value="DNA_mis_repair_Msh6"/>
    <property type="match status" value="1"/>
</dbReference>
<dbReference type="GO" id="GO:0005829">
    <property type="term" value="C:cytosol"/>
    <property type="evidence" value="ECO:0007669"/>
    <property type="project" value="TreeGrafter"/>
</dbReference>
<name>A0A1H4D2P0_9FLAO</name>
<dbReference type="PANTHER" id="PTHR11361:SF99">
    <property type="entry name" value="DNA MISMATCH REPAIR PROTEIN"/>
    <property type="match status" value="1"/>
</dbReference>
<sequence length="595" mass="69082">MLAKFRNVNIQFYEDKISKTNLKLNKVKSKLLLSSLFRLFVFMATLFSVYWFWGSARFVIGTIIVFIILFLVLVTRHQKIVDQKTILLNIITINQNEIQALNGDYSAFADGENYTDPTHEFSHDIDLFGLRSFFQFLNRTALKEGEQKLANLLTSNDHDHIHQKQKAIQELARKVDYRQSFSAEAMRVETQTSTKEIHDWVSSYKTFVPKIMRWLPTVFSVLSLVVIGLYFFDVIKVMQLLLWMFIGLIIVGVYVKKTTKLYQDISRMQSFFQSYQKLISDIENENFESELLKELQSKIKSTPKASERLRKINRAIDGFEQRNNLLLGLFLNAFLLWDAKYTYIIEQWIINNKTDVSNWFYCIAEFDAYHSLANLAYNKTTYNYPEILDDKSEFVIKSEKAVHPLLDEGVAVKNDFKISSQEFLIVTGANMAGKSTFLRTLSLQILMSNLGLPVRAESSEYRPIKLITSMRTSDSLMDESSYFYAELSRLKYIIDHSEKDDYFIILDEILKGTNSKDKAEGSKKYVERLLKTSSQGVIATHDLSLCTLENEHQEISNYHFDADITNDNLTFDYKLKSGICENMNASFLMKKMNIV</sequence>
<evidence type="ECO:0000256" key="2">
    <source>
        <dbReference type="ARBA" id="ARBA00022840"/>
    </source>
</evidence>
<dbReference type="GO" id="GO:0140664">
    <property type="term" value="F:ATP-dependent DNA damage sensor activity"/>
    <property type="evidence" value="ECO:0007669"/>
    <property type="project" value="InterPro"/>
</dbReference>
<feature type="transmembrane region" description="Helical" evidence="4">
    <location>
        <begin position="238"/>
        <end position="255"/>
    </location>
</feature>
<keyword evidence="4" id="KW-0472">Membrane</keyword>
<keyword evidence="4" id="KW-0812">Transmembrane</keyword>
<proteinExistence type="predicted"/>
<dbReference type="EMBL" id="FNQF01000009">
    <property type="protein sequence ID" value="SEA67015.1"/>
    <property type="molecule type" value="Genomic_DNA"/>
</dbReference>
<dbReference type="STRING" id="908615.SAMN05421540_10993"/>
<evidence type="ECO:0000313" key="6">
    <source>
        <dbReference type="EMBL" id="SEA67015.1"/>
    </source>
</evidence>